<reference evidence="2" key="1">
    <citation type="journal article" date="2018" name="Nat. Microbiol.">
        <title>Leveraging single-cell genomics to expand the fungal tree of life.</title>
        <authorList>
            <person name="Ahrendt S.R."/>
            <person name="Quandt C.A."/>
            <person name="Ciobanu D."/>
            <person name="Clum A."/>
            <person name="Salamov A."/>
            <person name="Andreopoulos B."/>
            <person name="Cheng J.F."/>
            <person name="Woyke T."/>
            <person name="Pelin A."/>
            <person name="Henrissat B."/>
            <person name="Reynolds N.K."/>
            <person name="Benny G.L."/>
            <person name="Smith M.E."/>
            <person name="James T.Y."/>
            <person name="Grigoriev I.V."/>
        </authorList>
    </citation>
    <scope>NUCLEOTIDE SEQUENCE [LARGE SCALE GENOMIC DNA]</scope>
    <source>
        <strain evidence="2">RSA 468</strain>
    </source>
</reference>
<organism evidence="1 2">
    <name type="scientific">Dimargaris cristalligena</name>
    <dbReference type="NCBI Taxonomy" id="215637"/>
    <lineage>
        <taxon>Eukaryota</taxon>
        <taxon>Fungi</taxon>
        <taxon>Fungi incertae sedis</taxon>
        <taxon>Zoopagomycota</taxon>
        <taxon>Kickxellomycotina</taxon>
        <taxon>Dimargaritomycetes</taxon>
        <taxon>Dimargaritales</taxon>
        <taxon>Dimargaritaceae</taxon>
        <taxon>Dimargaris</taxon>
    </lineage>
</organism>
<keyword evidence="2" id="KW-1185">Reference proteome</keyword>
<accession>A0A4V1J5E1</accession>
<protein>
    <recommendedName>
        <fullName evidence="3">SHSP domain-containing protein</fullName>
    </recommendedName>
</protein>
<evidence type="ECO:0008006" key="3">
    <source>
        <dbReference type="Google" id="ProtNLM"/>
    </source>
</evidence>
<gene>
    <name evidence="1" type="ORF">BJ085DRAFT_27267</name>
</gene>
<dbReference type="AlphaFoldDB" id="A0A4V1J5E1"/>
<evidence type="ECO:0000313" key="1">
    <source>
        <dbReference type="EMBL" id="RKP38739.1"/>
    </source>
</evidence>
<proteinExistence type="predicted"/>
<evidence type="ECO:0000313" key="2">
    <source>
        <dbReference type="Proteomes" id="UP000268162"/>
    </source>
</evidence>
<sequence length="147" mass="16685">MSSFYPFNDRFYRITENPNGRVEEPLPPIPSHSFFAAPDPPKPAPPAPEDPAVVKYRCFNPAVDTETTDAHVTVTIKWHDAYHLTKCGYHIEKQQLLVFANTQFGVYEHVANLPADVVTDKATITYADGLFKAHFPRSGMNWVTWLH</sequence>
<name>A0A4V1J5E1_9FUNG</name>
<dbReference type="EMBL" id="ML002335">
    <property type="protein sequence ID" value="RKP38739.1"/>
    <property type="molecule type" value="Genomic_DNA"/>
</dbReference>
<dbReference type="Proteomes" id="UP000268162">
    <property type="component" value="Unassembled WGS sequence"/>
</dbReference>